<protein>
    <submittedName>
        <fullName evidence="1">Uncharacterized protein</fullName>
    </submittedName>
</protein>
<organism evidence="1 2">
    <name type="scientific">Fibrella aestuarina BUZ 2</name>
    <dbReference type="NCBI Taxonomy" id="1166018"/>
    <lineage>
        <taxon>Bacteria</taxon>
        <taxon>Pseudomonadati</taxon>
        <taxon>Bacteroidota</taxon>
        <taxon>Cytophagia</taxon>
        <taxon>Cytophagales</taxon>
        <taxon>Spirosomataceae</taxon>
        <taxon>Fibrella</taxon>
    </lineage>
</organism>
<dbReference type="EMBL" id="HE796683">
    <property type="protein sequence ID" value="CCH00476.1"/>
    <property type="molecule type" value="Genomic_DNA"/>
</dbReference>
<reference evidence="1 2" key="1">
    <citation type="journal article" date="2012" name="J. Bacteriol.">
        <title>Genome Sequence of Fibrella aestuarina BUZ 2T, a Filamentous Marine Bacterium.</title>
        <authorList>
            <person name="Filippini M."/>
            <person name="Qi W."/>
            <person name="Blom J."/>
            <person name="Goesmann A."/>
            <person name="Smits T.H."/>
            <person name="Bagheri H.C."/>
        </authorList>
    </citation>
    <scope>NUCLEOTIDE SEQUENCE [LARGE SCALE GENOMIC DNA]</scope>
    <source>
        <strain evidence="2">BUZ 2T</strain>
    </source>
</reference>
<sequence length="37" mass="4596">MKRKKIIGFLRFAKTTYRVDDRYVHSFAYASSYRRTY</sequence>
<dbReference type="STRING" id="1166018.FAES_2467"/>
<dbReference type="HOGENOM" id="CLU_3343911_0_0_10"/>
<dbReference type="AlphaFoldDB" id="I0K8M3"/>
<proteinExistence type="predicted"/>
<dbReference type="Proteomes" id="UP000011058">
    <property type="component" value="Chromosome"/>
</dbReference>
<accession>I0K8M3</accession>
<dbReference type="KEGG" id="fae:FAES_2467"/>
<evidence type="ECO:0000313" key="1">
    <source>
        <dbReference type="EMBL" id="CCH00476.1"/>
    </source>
</evidence>
<keyword evidence="2" id="KW-1185">Reference proteome</keyword>
<name>I0K8M3_9BACT</name>
<evidence type="ECO:0000313" key="2">
    <source>
        <dbReference type="Proteomes" id="UP000011058"/>
    </source>
</evidence>
<gene>
    <name evidence="1" type="ORF">FAES_2467</name>
</gene>